<dbReference type="AlphaFoldDB" id="A0A9W7ZU90"/>
<accession>A0A9W7ZU90</accession>
<dbReference type="Proteomes" id="UP001150569">
    <property type="component" value="Unassembled WGS sequence"/>
</dbReference>
<evidence type="ECO:0000313" key="1">
    <source>
        <dbReference type="EMBL" id="KAJ1916248.1"/>
    </source>
</evidence>
<gene>
    <name evidence="1" type="ORF">IWQ60_008173</name>
</gene>
<proteinExistence type="predicted"/>
<name>A0A9W7ZU90_9FUNG</name>
<evidence type="ECO:0000313" key="2">
    <source>
        <dbReference type="Proteomes" id="UP001150569"/>
    </source>
</evidence>
<comment type="caution">
    <text evidence="1">The sequence shown here is derived from an EMBL/GenBank/DDBJ whole genome shotgun (WGS) entry which is preliminary data.</text>
</comment>
<organism evidence="1 2">
    <name type="scientific">Tieghemiomyces parasiticus</name>
    <dbReference type="NCBI Taxonomy" id="78921"/>
    <lineage>
        <taxon>Eukaryota</taxon>
        <taxon>Fungi</taxon>
        <taxon>Fungi incertae sedis</taxon>
        <taxon>Zoopagomycota</taxon>
        <taxon>Kickxellomycotina</taxon>
        <taxon>Dimargaritomycetes</taxon>
        <taxon>Dimargaritales</taxon>
        <taxon>Dimargaritaceae</taxon>
        <taxon>Tieghemiomyces</taxon>
    </lineage>
</organism>
<dbReference type="EMBL" id="JANBPT010000592">
    <property type="protein sequence ID" value="KAJ1916248.1"/>
    <property type="molecule type" value="Genomic_DNA"/>
</dbReference>
<sequence>MVQRIMDGCTHAEVRSLVGTSRRLRAIHQDYFRPVLAARADSLWKLTRGDVEWLMRPYTGFDRPSTLSPTPKISLHQYSQLRLESFRHDHPLVYFFFLAGESALVLDNLDALWFNSAMRRPGEYWVGLGAMCRVGHDLARVAIFRDQLGLLRAVLGSTWPSLDRHRNEGWKRRLNLPALYLWALNLKRPALVAYLATLFPFKDVLVHRVASACHALLPQHQCELPHTSDVTFTAMGTIEAQQLLLLDGPPQQPFAANLYLPYV</sequence>
<keyword evidence="2" id="KW-1185">Reference proteome</keyword>
<protein>
    <submittedName>
        <fullName evidence="1">Uncharacterized protein</fullName>
    </submittedName>
</protein>
<reference evidence="1" key="1">
    <citation type="submission" date="2022-07" db="EMBL/GenBank/DDBJ databases">
        <title>Phylogenomic reconstructions and comparative analyses of Kickxellomycotina fungi.</title>
        <authorList>
            <person name="Reynolds N.K."/>
            <person name="Stajich J.E."/>
            <person name="Barry K."/>
            <person name="Grigoriev I.V."/>
            <person name="Crous P."/>
            <person name="Smith M.E."/>
        </authorList>
    </citation>
    <scope>NUCLEOTIDE SEQUENCE</scope>
    <source>
        <strain evidence="1">RSA 861</strain>
    </source>
</reference>